<reference evidence="6 9" key="2">
    <citation type="submission" date="2016-08" db="EMBL/GenBank/DDBJ databases">
        <title>Evolution of the type three secretion system and type three effector repertoires in Xanthomonas.</title>
        <authorList>
            <person name="Merda D."/>
            <person name="Briand M."/>
            <person name="Bosis E."/>
            <person name="Rousseau C."/>
            <person name="Portier P."/>
            <person name="Jacques M.-A."/>
            <person name="Fischer-Le Saux M."/>
        </authorList>
    </citation>
    <scope>NUCLEOTIDE SEQUENCE [LARGE SCALE GENOMIC DNA]</scope>
    <source>
        <strain evidence="6 9">CFBP1976</strain>
    </source>
</reference>
<dbReference type="SFLD" id="SFLDG00358">
    <property type="entry name" value="Main_(cytGST)"/>
    <property type="match status" value="1"/>
</dbReference>
<dbReference type="SUPFAM" id="SSF52833">
    <property type="entry name" value="Thioredoxin-like"/>
    <property type="match status" value="1"/>
</dbReference>
<dbReference type="SFLD" id="SFLDS00019">
    <property type="entry name" value="Glutathione_Transferase_(cytos"/>
    <property type="match status" value="1"/>
</dbReference>
<dbReference type="InterPro" id="IPR010987">
    <property type="entry name" value="Glutathione-S-Trfase_C-like"/>
</dbReference>
<evidence type="ECO:0000256" key="1">
    <source>
        <dbReference type="ARBA" id="ARBA00012452"/>
    </source>
</evidence>
<dbReference type="PROSITE" id="PS50404">
    <property type="entry name" value="GST_NTER"/>
    <property type="match status" value="1"/>
</dbReference>
<dbReference type="Pfam" id="PF13409">
    <property type="entry name" value="GST_N_2"/>
    <property type="match status" value="1"/>
</dbReference>
<dbReference type="PANTHER" id="PTHR44051">
    <property type="entry name" value="GLUTATHIONE S-TRANSFERASE-RELATED"/>
    <property type="match status" value="1"/>
</dbReference>
<accession>A0A1C3NMQ0</accession>
<sequence>MITVHHLNNSRSQRVLWLLEELALPYRIVRHERDPKTMLAPPALRAIHPLGKSPLLVDGDLVVAESGAILEYLTERYDTECALSPSPRPLDSPERLQFRYWMHYAEGSAMPPLLMTLIFGRIRSAPMPFFAKPIARAIVDKAMSGFVGPQLSLHLDWMEQSLQSRSWFAGERFTAADIQMSFPVQAAAARGGGLEKYPRLRAFLQRSEARPAYQAALKKGGPFELMGGKSPT</sequence>
<dbReference type="Gene3D" id="3.40.30.10">
    <property type="entry name" value="Glutaredoxin"/>
    <property type="match status" value="1"/>
</dbReference>
<evidence type="ECO:0000256" key="3">
    <source>
        <dbReference type="ARBA" id="ARBA00047960"/>
    </source>
</evidence>
<evidence type="ECO:0000313" key="7">
    <source>
        <dbReference type="EMBL" id="SBV51604.1"/>
    </source>
</evidence>
<gene>
    <name evidence="7" type="ORF">XBLMG947_2393</name>
    <name evidence="6" type="ORF">XbrCFBP1976_12495</name>
</gene>
<keyword evidence="9" id="KW-1185">Reference proteome</keyword>
<dbReference type="EMBL" id="MDCE01000016">
    <property type="protein sequence ID" value="PPV06384.1"/>
    <property type="molecule type" value="Genomic_DNA"/>
</dbReference>
<protein>
    <recommendedName>
        <fullName evidence="1">glutathione transferase</fullName>
        <ecNumber evidence="1">2.5.1.18</ecNumber>
    </recommendedName>
</protein>
<dbReference type="InterPro" id="IPR004045">
    <property type="entry name" value="Glutathione_S-Trfase_N"/>
</dbReference>
<dbReference type="SFLD" id="SFLDG01150">
    <property type="entry name" value="Main.1:_Beta-like"/>
    <property type="match status" value="1"/>
</dbReference>
<keyword evidence="2 7" id="KW-0808">Transferase</keyword>
<dbReference type="InterPro" id="IPR036282">
    <property type="entry name" value="Glutathione-S-Trfase_C_sf"/>
</dbReference>
<evidence type="ECO:0000256" key="2">
    <source>
        <dbReference type="ARBA" id="ARBA00022679"/>
    </source>
</evidence>
<dbReference type="Gene3D" id="1.20.1050.10">
    <property type="match status" value="1"/>
</dbReference>
<dbReference type="STRING" id="56449.XBLMG947_2393"/>
<comment type="catalytic activity">
    <reaction evidence="3">
        <text>RX + glutathione = an S-substituted glutathione + a halide anion + H(+)</text>
        <dbReference type="Rhea" id="RHEA:16437"/>
        <dbReference type="ChEBI" id="CHEBI:15378"/>
        <dbReference type="ChEBI" id="CHEBI:16042"/>
        <dbReference type="ChEBI" id="CHEBI:17792"/>
        <dbReference type="ChEBI" id="CHEBI:57925"/>
        <dbReference type="ChEBI" id="CHEBI:90779"/>
        <dbReference type="EC" id="2.5.1.18"/>
    </reaction>
</comment>
<dbReference type="GO" id="GO:0004364">
    <property type="term" value="F:glutathione transferase activity"/>
    <property type="evidence" value="ECO:0007669"/>
    <property type="project" value="UniProtKB-EC"/>
</dbReference>
<evidence type="ECO:0000313" key="8">
    <source>
        <dbReference type="Proteomes" id="UP000092503"/>
    </source>
</evidence>
<dbReference type="OrthoDB" id="9810080at2"/>
<dbReference type="CDD" id="cd03046">
    <property type="entry name" value="GST_N_GTT1_like"/>
    <property type="match status" value="1"/>
</dbReference>
<dbReference type="CDD" id="cd03189">
    <property type="entry name" value="GST_C_GTT1_like"/>
    <property type="match status" value="1"/>
</dbReference>
<dbReference type="InterPro" id="IPR004046">
    <property type="entry name" value="GST_C"/>
</dbReference>
<dbReference type="FunFam" id="3.40.30.10:FF:000156">
    <property type="entry name" value="Glutathione S-transferase 1"/>
    <property type="match status" value="1"/>
</dbReference>
<dbReference type="PANTHER" id="PTHR44051:SF9">
    <property type="entry name" value="GLUTATHIONE S-TRANSFERASE 1"/>
    <property type="match status" value="1"/>
</dbReference>
<dbReference type="InterPro" id="IPR040079">
    <property type="entry name" value="Glutathione_S-Trfase"/>
</dbReference>
<feature type="domain" description="GST C-terminal" evidence="5">
    <location>
        <begin position="91"/>
        <end position="232"/>
    </location>
</feature>
<dbReference type="PROSITE" id="PS50405">
    <property type="entry name" value="GST_CTER"/>
    <property type="match status" value="1"/>
</dbReference>
<dbReference type="InterPro" id="IPR036249">
    <property type="entry name" value="Thioredoxin-like_sf"/>
</dbReference>
<dbReference type="EC" id="2.5.1.18" evidence="1"/>
<dbReference type="Pfam" id="PF00043">
    <property type="entry name" value="GST_C"/>
    <property type="match status" value="1"/>
</dbReference>
<dbReference type="FunFam" id="1.20.1050.10:FF:000061">
    <property type="entry name" value="Glutathione S-transferase 3"/>
    <property type="match status" value="1"/>
</dbReference>
<dbReference type="GO" id="GO:0004601">
    <property type="term" value="F:peroxidase activity"/>
    <property type="evidence" value="ECO:0007669"/>
    <property type="project" value="UniProtKB-ARBA"/>
</dbReference>
<evidence type="ECO:0000313" key="6">
    <source>
        <dbReference type="EMBL" id="PPV06384.1"/>
    </source>
</evidence>
<dbReference type="Proteomes" id="UP000092503">
    <property type="component" value="Unassembled WGS sequence"/>
</dbReference>
<dbReference type="RefSeq" id="WP_065468902.1">
    <property type="nucleotide sequence ID" value="NZ_FLTX01000037.1"/>
</dbReference>
<dbReference type="EMBL" id="FLTX01000037">
    <property type="protein sequence ID" value="SBV51604.1"/>
    <property type="molecule type" value="Genomic_DNA"/>
</dbReference>
<dbReference type="AlphaFoldDB" id="A0A1C3NMQ0"/>
<feature type="domain" description="GST N-terminal" evidence="4">
    <location>
        <begin position="1"/>
        <end position="81"/>
    </location>
</feature>
<evidence type="ECO:0000259" key="5">
    <source>
        <dbReference type="PROSITE" id="PS50405"/>
    </source>
</evidence>
<name>A0A1C3NMQ0_9XANT</name>
<dbReference type="GO" id="GO:0005737">
    <property type="term" value="C:cytoplasm"/>
    <property type="evidence" value="ECO:0007669"/>
    <property type="project" value="UniProtKB-ARBA"/>
</dbReference>
<dbReference type="Proteomes" id="UP000239710">
    <property type="component" value="Unassembled WGS sequence"/>
</dbReference>
<organism evidence="7 8">
    <name type="scientific">Xanthomonas bromi</name>
    <dbReference type="NCBI Taxonomy" id="56449"/>
    <lineage>
        <taxon>Bacteria</taxon>
        <taxon>Pseudomonadati</taxon>
        <taxon>Pseudomonadota</taxon>
        <taxon>Gammaproteobacteria</taxon>
        <taxon>Lysobacterales</taxon>
        <taxon>Lysobacteraceae</taxon>
        <taxon>Xanthomonas</taxon>
    </lineage>
</organism>
<evidence type="ECO:0000313" key="9">
    <source>
        <dbReference type="Proteomes" id="UP000239710"/>
    </source>
</evidence>
<evidence type="ECO:0000259" key="4">
    <source>
        <dbReference type="PROSITE" id="PS50404"/>
    </source>
</evidence>
<proteinExistence type="predicted"/>
<dbReference type="SUPFAM" id="SSF47616">
    <property type="entry name" value="GST C-terminal domain-like"/>
    <property type="match status" value="1"/>
</dbReference>
<reference evidence="7 8" key="1">
    <citation type="submission" date="2016-06" db="EMBL/GenBank/DDBJ databases">
        <authorList>
            <person name="Kjaerup R.B."/>
            <person name="Dalgaard T.S."/>
            <person name="Juul-Madsen H.R."/>
        </authorList>
    </citation>
    <scope>NUCLEOTIDE SEQUENCE [LARGE SCALE GENOMIC DNA]</scope>
    <source>
        <strain evidence="7">LMG947</strain>
    </source>
</reference>